<sequence length="89" mass="10093">MAEGNEKPDEEDEAIYRVVAIACIDVKAGDMDEAEEFAMEYLLETIYETGNPEDVLVTAVRKITEKEAAKNPRTLDMFTEQKMAEDEED</sequence>
<reference evidence="1" key="1">
    <citation type="submission" date="2020-03" db="EMBL/GenBank/DDBJ databases">
        <title>The deep terrestrial virosphere.</title>
        <authorList>
            <person name="Holmfeldt K."/>
            <person name="Nilsson E."/>
            <person name="Simone D."/>
            <person name="Lopez-Fernandez M."/>
            <person name="Wu X."/>
            <person name="de Brujin I."/>
            <person name="Lundin D."/>
            <person name="Andersson A."/>
            <person name="Bertilsson S."/>
            <person name="Dopson M."/>
        </authorList>
    </citation>
    <scope>NUCLEOTIDE SEQUENCE</scope>
    <source>
        <strain evidence="1">MM415B00342</strain>
    </source>
</reference>
<name>A0A6M3JBQ0_9ZZZZ</name>
<gene>
    <name evidence="1" type="ORF">MM415B00342_0067</name>
</gene>
<evidence type="ECO:0000313" key="1">
    <source>
        <dbReference type="EMBL" id="QJA66605.1"/>
    </source>
</evidence>
<dbReference type="EMBL" id="MT141557">
    <property type="protein sequence ID" value="QJA66605.1"/>
    <property type="molecule type" value="Genomic_DNA"/>
</dbReference>
<protein>
    <submittedName>
        <fullName evidence="1">Uncharacterized protein</fullName>
    </submittedName>
</protein>
<dbReference type="AlphaFoldDB" id="A0A6M3JBQ0"/>
<organism evidence="1">
    <name type="scientific">viral metagenome</name>
    <dbReference type="NCBI Taxonomy" id="1070528"/>
    <lineage>
        <taxon>unclassified sequences</taxon>
        <taxon>metagenomes</taxon>
        <taxon>organismal metagenomes</taxon>
    </lineage>
</organism>
<proteinExistence type="predicted"/>
<accession>A0A6M3JBQ0</accession>